<dbReference type="AlphaFoldDB" id="A0A7J5U2Q0"/>
<keyword evidence="2" id="KW-1003">Cell membrane</keyword>
<feature type="domain" description="DUF3817" evidence="7">
    <location>
        <begin position="10"/>
        <end position="95"/>
    </location>
</feature>
<protein>
    <submittedName>
        <fullName evidence="8">DUF3817 domain-containing protein</fullName>
    </submittedName>
</protein>
<organism evidence="8 9">
    <name type="scientific">Rudanella paleaurantiibacter</name>
    <dbReference type="NCBI Taxonomy" id="2614655"/>
    <lineage>
        <taxon>Bacteria</taxon>
        <taxon>Pseudomonadati</taxon>
        <taxon>Bacteroidota</taxon>
        <taxon>Cytophagia</taxon>
        <taxon>Cytophagales</taxon>
        <taxon>Cytophagaceae</taxon>
        <taxon>Rudanella</taxon>
    </lineage>
</organism>
<evidence type="ECO:0000313" key="8">
    <source>
        <dbReference type="EMBL" id="KAB7732074.1"/>
    </source>
</evidence>
<name>A0A7J5U2Q0_9BACT</name>
<evidence type="ECO:0000256" key="1">
    <source>
        <dbReference type="ARBA" id="ARBA00004651"/>
    </source>
</evidence>
<gene>
    <name evidence="8" type="ORF">F5984_07625</name>
</gene>
<feature type="transmembrane region" description="Helical" evidence="6">
    <location>
        <begin position="45"/>
        <end position="65"/>
    </location>
</feature>
<reference evidence="8 9" key="1">
    <citation type="submission" date="2019-10" db="EMBL/GenBank/DDBJ databases">
        <title>Rudanella paleaurantiibacter sp. nov., isolated from sludge.</title>
        <authorList>
            <person name="Xu S.Q."/>
        </authorList>
    </citation>
    <scope>NUCLEOTIDE SEQUENCE [LARGE SCALE GENOMIC DNA]</scope>
    <source>
        <strain evidence="8 9">HX-22-17</strain>
    </source>
</reference>
<dbReference type="Proteomes" id="UP000488299">
    <property type="component" value="Unassembled WGS sequence"/>
</dbReference>
<keyword evidence="9" id="KW-1185">Reference proteome</keyword>
<evidence type="ECO:0000256" key="3">
    <source>
        <dbReference type="ARBA" id="ARBA00022692"/>
    </source>
</evidence>
<dbReference type="Pfam" id="PF12823">
    <property type="entry name" value="DUF3817"/>
    <property type="match status" value="1"/>
</dbReference>
<evidence type="ECO:0000256" key="6">
    <source>
        <dbReference type="SAM" id="Phobius"/>
    </source>
</evidence>
<evidence type="ECO:0000259" key="7">
    <source>
        <dbReference type="Pfam" id="PF12823"/>
    </source>
</evidence>
<keyword evidence="5 6" id="KW-0472">Membrane</keyword>
<feature type="transmembrane region" description="Helical" evidence="6">
    <location>
        <begin position="12"/>
        <end position="33"/>
    </location>
</feature>
<dbReference type="InterPro" id="IPR023845">
    <property type="entry name" value="DUF3817_TM"/>
</dbReference>
<sequence length="103" mass="11705">MFDLLKSQLGRLRILAFLEGVSFLLLIGIGMPLKYAYAMPMPNRIIGMAHGLLFVLYVLLVIQCGIEYRWGWRKTGLALLASIIPLGTFWADARLFRHPNQTL</sequence>
<dbReference type="EMBL" id="WELI01000002">
    <property type="protein sequence ID" value="KAB7732074.1"/>
    <property type="molecule type" value="Genomic_DNA"/>
</dbReference>
<dbReference type="GO" id="GO:0005886">
    <property type="term" value="C:plasma membrane"/>
    <property type="evidence" value="ECO:0007669"/>
    <property type="project" value="UniProtKB-SubCell"/>
</dbReference>
<dbReference type="PANTHER" id="PTHR40077:SF1">
    <property type="entry name" value="MEMBRANE PROTEIN"/>
    <property type="match status" value="1"/>
</dbReference>
<evidence type="ECO:0000313" key="9">
    <source>
        <dbReference type="Proteomes" id="UP000488299"/>
    </source>
</evidence>
<evidence type="ECO:0000256" key="2">
    <source>
        <dbReference type="ARBA" id="ARBA00022475"/>
    </source>
</evidence>
<keyword evidence="3 6" id="KW-0812">Transmembrane</keyword>
<comment type="caution">
    <text evidence="8">The sequence shown here is derived from an EMBL/GenBank/DDBJ whole genome shotgun (WGS) entry which is preliminary data.</text>
</comment>
<keyword evidence="4 6" id="KW-1133">Transmembrane helix</keyword>
<evidence type="ECO:0000256" key="5">
    <source>
        <dbReference type="ARBA" id="ARBA00023136"/>
    </source>
</evidence>
<dbReference type="NCBIfam" id="TIGR03954">
    <property type="entry name" value="integ_memb_HG"/>
    <property type="match status" value="1"/>
</dbReference>
<dbReference type="RefSeq" id="WP_152123648.1">
    <property type="nucleotide sequence ID" value="NZ_WELI01000002.1"/>
</dbReference>
<proteinExistence type="predicted"/>
<comment type="subcellular location">
    <subcellularLocation>
        <location evidence="1">Cell membrane</location>
        <topology evidence="1">Multi-pass membrane protein</topology>
    </subcellularLocation>
</comment>
<dbReference type="PANTHER" id="PTHR40077">
    <property type="entry name" value="MEMBRANE PROTEIN-RELATED"/>
    <property type="match status" value="1"/>
</dbReference>
<feature type="transmembrane region" description="Helical" evidence="6">
    <location>
        <begin position="77"/>
        <end position="96"/>
    </location>
</feature>
<accession>A0A7J5U2Q0</accession>
<evidence type="ECO:0000256" key="4">
    <source>
        <dbReference type="ARBA" id="ARBA00022989"/>
    </source>
</evidence>